<dbReference type="OrthoDB" id="9781878at2"/>
<dbReference type="InterPro" id="IPR048450">
    <property type="entry name" value="YgjK_N"/>
</dbReference>
<dbReference type="GO" id="GO:0005993">
    <property type="term" value="P:trehalose catabolic process"/>
    <property type="evidence" value="ECO:0007669"/>
    <property type="project" value="TreeGrafter"/>
</dbReference>
<dbReference type="PANTHER" id="PTHR23403">
    <property type="entry name" value="TREHALASE"/>
    <property type="match status" value="1"/>
</dbReference>
<feature type="compositionally biased region" description="Basic and acidic residues" evidence="1">
    <location>
        <begin position="1"/>
        <end position="18"/>
    </location>
</feature>
<dbReference type="HOGENOM" id="CLU_015270_0_1_11"/>
<geneLocation type="plasmid" evidence="4 5">
    <name>pSCATT</name>
</geneLocation>
<name>F8JKM5_STREN</name>
<dbReference type="Pfam" id="PF22422">
    <property type="entry name" value="MGH1-like_GH"/>
    <property type="match status" value="1"/>
</dbReference>
<evidence type="ECO:0000259" key="3">
    <source>
        <dbReference type="Pfam" id="PF22422"/>
    </source>
</evidence>
<evidence type="ECO:0000313" key="5">
    <source>
        <dbReference type="Proteomes" id="UP000007842"/>
    </source>
</evidence>
<evidence type="ECO:0000256" key="1">
    <source>
        <dbReference type="SAM" id="MobiDB-lite"/>
    </source>
</evidence>
<gene>
    <name evidence="4" type="ordered locus">SCATT_p02910</name>
</gene>
<dbReference type="InterPro" id="IPR008928">
    <property type="entry name" value="6-hairpin_glycosidase_sf"/>
</dbReference>
<keyword evidence="4" id="KW-0614">Plasmid</keyword>
<evidence type="ECO:0000259" key="2">
    <source>
        <dbReference type="Pfam" id="PF21152"/>
    </source>
</evidence>
<dbReference type="PATRIC" id="fig|1003195.11.peg.1388"/>
<dbReference type="EMBL" id="CP003229">
    <property type="protein sequence ID" value="AEW98484.1"/>
    <property type="molecule type" value="Genomic_DNA"/>
</dbReference>
<feature type="domain" description="Glucosidase YgjK N-terminal" evidence="2">
    <location>
        <begin position="87"/>
        <end position="325"/>
    </location>
</feature>
<dbReference type="KEGG" id="sct:SCAT_p1435"/>
<dbReference type="Proteomes" id="UP000007842">
    <property type="component" value="Plasmid pSCATT"/>
</dbReference>
<evidence type="ECO:0000313" key="4">
    <source>
        <dbReference type="EMBL" id="AEW98484.1"/>
    </source>
</evidence>
<dbReference type="Gene3D" id="2.70.98.50">
    <property type="entry name" value="putative glycoside hydrolase family protein from bacillus halodurans"/>
    <property type="match status" value="1"/>
</dbReference>
<dbReference type="AlphaFoldDB" id="F8JKM5"/>
<reference evidence="5" key="1">
    <citation type="submission" date="2011-12" db="EMBL/GenBank/DDBJ databases">
        <title>Complete genome sequence of Streptomyces cattleya strain DSM 46488.</title>
        <authorList>
            <person name="Ou H.-Y."/>
            <person name="Li P."/>
            <person name="Zhao C."/>
            <person name="O'Hagan D."/>
            <person name="Deng Z."/>
        </authorList>
    </citation>
    <scope>NUCLEOTIDE SEQUENCE [LARGE SCALE GENOMIC DNA]</scope>
    <source>
        <strain evidence="5">ATCC 35852 / DSM 46488 / JCM 4925 / NBRC 14057 / NRRL 8057</strain>
        <plasmid evidence="5">Plasmid pSCATT</plasmid>
    </source>
</reference>
<dbReference type="RefSeq" id="WP_014151882.1">
    <property type="nucleotide sequence ID" value="NC_016113.1"/>
</dbReference>
<feature type="region of interest" description="Disordered" evidence="1">
    <location>
        <begin position="1"/>
        <end position="21"/>
    </location>
</feature>
<proteinExistence type="predicted"/>
<feature type="domain" description="Mannosylglycerate hydrolase MGH1-like glycoside hydrolase" evidence="3">
    <location>
        <begin position="379"/>
        <end position="737"/>
    </location>
</feature>
<dbReference type="PROSITE" id="PS51318">
    <property type="entry name" value="TAT"/>
    <property type="match status" value="1"/>
</dbReference>
<dbReference type="InterPro" id="IPR054491">
    <property type="entry name" value="MGH1-like_GH"/>
</dbReference>
<keyword evidence="4" id="KW-0378">Hydrolase</keyword>
<accession>F8JKM5</accession>
<dbReference type="InterPro" id="IPR001661">
    <property type="entry name" value="Glyco_hydro_37"/>
</dbReference>
<keyword evidence="5" id="KW-1185">Reference proteome</keyword>
<dbReference type="Gene3D" id="1.50.10.10">
    <property type="match status" value="1"/>
</dbReference>
<dbReference type="PANTHER" id="PTHR23403:SF1">
    <property type="entry name" value="TREHALASE"/>
    <property type="match status" value="1"/>
</dbReference>
<sequence>MTDGIRRTDGGGEREPGVTRRGFTALAAVPVALAAVPAAATTARADGGRPGAEHRPAATGPAESDLTDLLDLHGLPGAARPPGNNPLNVFADLGAWHAYGLPAATDRDHLGGFTGPLYLAEEYPWYLSRAFTRFGLADEGSGRPLVFAARGAAALRSEPGVLRQELTADGVRVTLDLRFAGNRTALVTAVVRNVSGTALRLRARWSGELLRHDTEPVRSAPRLRRTATGVAVDFARVREFASFLTTDQTRFEVTHATPVVTEVRGDGYTTTAVHAELLRPGATVRYVWAESYTFTEAERRAAHPVVAAALRRPEEITDATTRRWQGYLDRALRGVPARLRRPAAKAVQTLVTNWRGPAGRLRSDGITPSITNRDFAGGLWAWDSWKEAVGTALFDPALAASSIQALFDHQITPDSPVRPRDAGMIPDAVFYNDPAQGGLNWNERNSKPPLAAWAVWTVYERGAGRDFLHRMYPKLTAYHAWWYRNRDHARDGLAQYGATVDPANDSTAQRRLAAAWESGMDNAPRFDHSAVLANTDRAGRVVGWSLDQESVDLNSYLYAEKTVLAEMARELGRPSDAVRYRREAESLRDRVRERCYDPGTGFFYDAALRDGRPRTAPGKGIEGAIPLWAGVATGRQAAAVRSALTDPARFGTYLPLPTVSRDSPAFDPTGYWRGLVWLDQAYFAIEGLRRYGYHRDADATAERLLSRAAGLLGDAPIRENYHPLTGGGENSANFSWSAAALLELVRRG</sequence>
<feature type="region of interest" description="Disordered" evidence="1">
    <location>
        <begin position="41"/>
        <end position="64"/>
    </location>
</feature>
<accession>G8XF33</accession>
<dbReference type="InterPro" id="IPR012341">
    <property type="entry name" value="6hp_glycosidase-like_sf"/>
</dbReference>
<dbReference type="Pfam" id="PF21152">
    <property type="entry name" value="YgjK_N"/>
    <property type="match status" value="1"/>
</dbReference>
<dbReference type="InterPro" id="IPR006311">
    <property type="entry name" value="TAT_signal"/>
</dbReference>
<dbReference type="SUPFAM" id="SSF48208">
    <property type="entry name" value="Six-hairpin glycosidases"/>
    <property type="match status" value="1"/>
</dbReference>
<dbReference type="GO" id="GO:0004555">
    <property type="term" value="F:alpha,alpha-trehalase activity"/>
    <property type="evidence" value="ECO:0007669"/>
    <property type="project" value="InterPro"/>
</dbReference>
<protein>
    <submittedName>
        <fullName evidence="4">Glycoside hydrolase family 37</fullName>
    </submittedName>
</protein>
<organism evidence="4 5">
    <name type="scientific">Streptantibioticus cattleyicolor (strain ATCC 35852 / DSM 46488 / JCM 4925 / NBRC 14057 / NRRL 8057)</name>
    <name type="common">Streptomyces cattleya</name>
    <dbReference type="NCBI Taxonomy" id="1003195"/>
    <lineage>
        <taxon>Bacteria</taxon>
        <taxon>Bacillati</taxon>
        <taxon>Actinomycetota</taxon>
        <taxon>Actinomycetes</taxon>
        <taxon>Kitasatosporales</taxon>
        <taxon>Streptomycetaceae</taxon>
        <taxon>Streptantibioticus</taxon>
    </lineage>
</organism>
<dbReference type="KEGG" id="scy:SCATT_p02910"/>